<evidence type="ECO:0000256" key="3">
    <source>
        <dbReference type="SAM" id="MobiDB-lite"/>
    </source>
</evidence>
<gene>
    <name evidence="7" type="ORF">OCV43_11180</name>
</gene>
<organism evidence="7 8">
    <name type="scientific">Roseburia amylophila</name>
    <dbReference type="NCBI Taxonomy" id="2981794"/>
    <lineage>
        <taxon>Bacteria</taxon>
        <taxon>Bacillati</taxon>
        <taxon>Bacillota</taxon>
        <taxon>Clostridia</taxon>
        <taxon>Lachnospirales</taxon>
        <taxon>Lachnospiraceae</taxon>
        <taxon>Roseburia</taxon>
    </lineage>
</organism>
<dbReference type="Gene3D" id="6.10.250.3150">
    <property type="match status" value="1"/>
</dbReference>
<evidence type="ECO:0000256" key="4">
    <source>
        <dbReference type="SAM" id="SignalP"/>
    </source>
</evidence>
<dbReference type="InterPro" id="IPR057309">
    <property type="entry name" value="PcsB_CC"/>
</dbReference>
<comment type="caution">
    <text evidence="7">The sequence shown here is derived from an EMBL/GenBank/DDBJ whole genome shotgun (WGS) entry which is preliminary data.</text>
</comment>
<dbReference type="InterPro" id="IPR011105">
    <property type="entry name" value="Cell_wall_hydrolase_SleB"/>
</dbReference>
<reference evidence="7 8" key="1">
    <citation type="journal article" date="2021" name="ISME Commun">
        <title>Automated analysis of genomic sequences facilitates high-throughput and comprehensive description of bacteria.</title>
        <authorList>
            <person name="Hitch T.C.A."/>
        </authorList>
    </citation>
    <scope>NUCLEOTIDE SEQUENCE [LARGE SCALE GENOMIC DNA]</scope>
    <source>
        <strain evidence="7 8">Sanger_19</strain>
    </source>
</reference>
<dbReference type="Gene3D" id="1.10.10.2520">
    <property type="entry name" value="Cell wall hydrolase SleB, domain 1"/>
    <property type="match status" value="1"/>
</dbReference>
<keyword evidence="7" id="KW-0378">Hydrolase</keyword>
<dbReference type="Proteomes" id="UP001209666">
    <property type="component" value="Unassembled WGS sequence"/>
</dbReference>
<dbReference type="GO" id="GO:0016787">
    <property type="term" value="F:hydrolase activity"/>
    <property type="evidence" value="ECO:0007669"/>
    <property type="project" value="UniProtKB-KW"/>
</dbReference>
<evidence type="ECO:0000259" key="6">
    <source>
        <dbReference type="Pfam" id="PF24568"/>
    </source>
</evidence>
<accession>A0ABT2SFK5</accession>
<protein>
    <submittedName>
        <fullName evidence="7">Cell wall hydrolase</fullName>
    </submittedName>
</protein>
<evidence type="ECO:0000313" key="8">
    <source>
        <dbReference type="Proteomes" id="UP001209666"/>
    </source>
</evidence>
<sequence>MKKNSKRRMFSALLILFLMIQMTVQADTGTKERVDLASEDTGSSVEELERQREEQQSQLDSLKEYQINLSDELTELNNGLQEISNELADTQDEIAAKNVEIEAAESRIAELTTRSESQYEAMKKRVQYMYENGNQSYLELLLGASSFSDFLNRMEYAKSIYDYDRQELSDYQDTLAELKQQKEDLETAKEELLAAEQTKQEQKSKADSLVAAQQEKISAAKSDVADAETEIADTDAEIARQKAYEEELETQKAKEDAARQEEIKRQEEELINSQQPAASDNNANPDGTSTGDTTTGSDASGGGTSDNGTSGGGTVNASDVAMLAALIQCEAGDESYEGKLAVGSVVMNRVDSSYFPDTVVGVIYQSGQFSPVASGRFAVVLSSGADASCVQAATEVLAGTRTLNCLYFRRNNGLINGTVIGNHVFY</sequence>
<name>A0ABT2SFK5_9FIRM</name>
<evidence type="ECO:0000256" key="2">
    <source>
        <dbReference type="SAM" id="Coils"/>
    </source>
</evidence>
<dbReference type="EMBL" id="JAOQKI010000019">
    <property type="protein sequence ID" value="MCU6717827.1"/>
    <property type="molecule type" value="Genomic_DNA"/>
</dbReference>
<feature type="coiled-coil region" evidence="2">
    <location>
        <begin position="38"/>
        <end position="114"/>
    </location>
</feature>
<evidence type="ECO:0000256" key="1">
    <source>
        <dbReference type="ARBA" id="ARBA00022729"/>
    </source>
</evidence>
<feature type="signal peptide" evidence="4">
    <location>
        <begin position="1"/>
        <end position="26"/>
    </location>
</feature>
<dbReference type="InterPro" id="IPR042047">
    <property type="entry name" value="SleB_dom1"/>
</dbReference>
<evidence type="ECO:0000313" key="7">
    <source>
        <dbReference type="EMBL" id="MCU6717827.1"/>
    </source>
</evidence>
<evidence type="ECO:0000259" key="5">
    <source>
        <dbReference type="Pfam" id="PF07486"/>
    </source>
</evidence>
<dbReference type="RefSeq" id="WP_262624122.1">
    <property type="nucleotide sequence ID" value="NZ_JAOQKI010000019.1"/>
</dbReference>
<dbReference type="Pfam" id="PF24568">
    <property type="entry name" value="CC_PcsB"/>
    <property type="match status" value="1"/>
</dbReference>
<keyword evidence="8" id="KW-1185">Reference proteome</keyword>
<feature type="compositionally biased region" description="Gly residues" evidence="3">
    <location>
        <begin position="299"/>
        <end position="313"/>
    </location>
</feature>
<keyword evidence="1 4" id="KW-0732">Signal</keyword>
<dbReference type="Pfam" id="PF07486">
    <property type="entry name" value="Hydrolase_2"/>
    <property type="match status" value="1"/>
</dbReference>
<proteinExistence type="predicted"/>
<feature type="domain" description="Peptidoglycan hydrolase PcsB coiled-coil" evidence="6">
    <location>
        <begin position="108"/>
        <end position="180"/>
    </location>
</feature>
<feature type="compositionally biased region" description="Polar residues" evidence="3">
    <location>
        <begin position="271"/>
        <end position="285"/>
    </location>
</feature>
<feature type="chain" id="PRO_5045996198" evidence="4">
    <location>
        <begin position="27"/>
        <end position="426"/>
    </location>
</feature>
<feature type="domain" description="Cell wall hydrolase SleB" evidence="5">
    <location>
        <begin position="334"/>
        <end position="426"/>
    </location>
</feature>
<feature type="compositionally biased region" description="Low complexity" evidence="3">
    <location>
        <begin position="286"/>
        <end position="298"/>
    </location>
</feature>
<keyword evidence="2" id="KW-0175">Coiled coil</keyword>
<feature type="region of interest" description="Disordered" evidence="3">
    <location>
        <begin position="243"/>
        <end position="313"/>
    </location>
</feature>
<feature type="compositionally biased region" description="Basic and acidic residues" evidence="3">
    <location>
        <begin position="243"/>
        <end position="268"/>
    </location>
</feature>